<protein>
    <submittedName>
        <fullName evidence="2">Uncharacterized protein</fullName>
    </submittedName>
</protein>
<dbReference type="WBParaSite" id="jg2594">
    <property type="protein sequence ID" value="jg2594"/>
    <property type="gene ID" value="jg2594"/>
</dbReference>
<sequence length="76" mass="8662">MADNIVWAICVIHNFLIEEMEEETDFNRVMAAFQSWRGISTGLTGEDANANAKDMRKKLVEFFNGVGSVDFQEEMI</sequence>
<name>A0A915E1G6_9BILA</name>
<proteinExistence type="predicted"/>
<keyword evidence="1" id="KW-1185">Reference proteome</keyword>
<reference evidence="2" key="1">
    <citation type="submission" date="2022-11" db="UniProtKB">
        <authorList>
            <consortium name="WormBaseParasite"/>
        </authorList>
    </citation>
    <scope>IDENTIFICATION</scope>
</reference>
<dbReference type="Proteomes" id="UP000887574">
    <property type="component" value="Unplaced"/>
</dbReference>
<organism evidence="1 2">
    <name type="scientific">Ditylenchus dipsaci</name>
    <dbReference type="NCBI Taxonomy" id="166011"/>
    <lineage>
        <taxon>Eukaryota</taxon>
        <taxon>Metazoa</taxon>
        <taxon>Ecdysozoa</taxon>
        <taxon>Nematoda</taxon>
        <taxon>Chromadorea</taxon>
        <taxon>Rhabditida</taxon>
        <taxon>Tylenchina</taxon>
        <taxon>Tylenchomorpha</taxon>
        <taxon>Sphaerularioidea</taxon>
        <taxon>Anguinidae</taxon>
        <taxon>Anguininae</taxon>
        <taxon>Ditylenchus</taxon>
    </lineage>
</organism>
<evidence type="ECO:0000313" key="2">
    <source>
        <dbReference type="WBParaSite" id="jg2594"/>
    </source>
</evidence>
<dbReference type="AlphaFoldDB" id="A0A915E1G6"/>
<accession>A0A915E1G6</accession>
<evidence type="ECO:0000313" key="1">
    <source>
        <dbReference type="Proteomes" id="UP000887574"/>
    </source>
</evidence>